<sequence>MYQFLSFAYLSSLLITNTLSPKDTHTHTEREREREREREDYLNCDNDTMSQCRSFGSNYHPSSQSRKVSIGIVVDQFAKKPSDIREYGAVPFTGNLGSSKENTNEETRKNGKGKDAGKEKESEAAVHEASLLVATPTGVFDPKQGQRYNVPNNSPKNTRKFNSSQMSVLKSDDGQQKKFGSVTYGKKGQRDGSSNRVEEVSFAIGQKLKDPVEEVVLEKPVYTEKQGHEALRMKIWEALAAVSTPTKELSNSQTKNNCTDNLEPEQKSDEKKSSAVKPRQNSDTIESDSDGPSHTMKRPVTRSLTRKRPTKVQQHKTTNAPSSSDRHKQIEKTTFFFNEGLSRRTTSATIGGSSGSRGRKKNCSTIEPRKLHFPKSSNASETFHVTDTGYMEDHIDSSSGFKKGTGRHSYQFPFIEKTDKPGGNFESIFPKSVDEQVDGIGPSLRNNGEPHFDFNSPTHRVNTPTETCFGGLSPNNKQGDQEDVYSPMKGIINMENIRSFKSFYASDPNSKKSNEAKEISDDEVEQEESPVEKSLPSQKVMNTANILSTPSSEEDGSESSDEGSPNHLLDIICPSEAETPEIATAQQPEILFHPTKRCRLNDGADATVYSPPSSPKVSENFYELPSEMNEEDGLARAVSLFAMVLKRVKSKMKSVANRRSAEILTSVATEMHLQLQNAESQIQTDLWKLSGIGKTKRRRLEIRFQEQQEQLKGIYERFRNEVNMHLQDCRSTFEELESQQTEFRDIVEKQKASHGKLMLEAEQAIKTQLDGAERRITTVHKSARQKMLQLRYVIAECLKEDVLY</sequence>
<feature type="domain" description="Meiosis-specific protein ASY3-like coiled-coil" evidence="2">
    <location>
        <begin position="448"/>
        <end position="801"/>
    </location>
</feature>
<feature type="region of interest" description="Disordered" evidence="1">
    <location>
        <begin position="89"/>
        <end position="122"/>
    </location>
</feature>
<name>A0AAF0WF88_DAUCS</name>
<feature type="compositionally biased region" description="Basic and acidic residues" evidence="1">
    <location>
        <begin position="264"/>
        <end position="273"/>
    </location>
</feature>
<dbReference type="Proteomes" id="UP000077755">
    <property type="component" value="Chromosome 2"/>
</dbReference>
<feature type="compositionally biased region" description="Basic and acidic residues" evidence="1">
    <location>
        <begin position="102"/>
        <end position="122"/>
    </location>
</feature>
<dbReference type="InterPro" id="IPR037731">
    <property type="entry name" value="ASY3-like"/>
</dbReference>
<accession>A0AAF0WF88</accession>
<evidence type="ECO:0000313" key="3">
    <source>
        <dbReference type="EMBL" id="WOG87198.1"/>
    </source>
</evidence>
<dbReference type="PANTHER" id="PTHR36027:SF1">
    <property type="entry name" value="MEIOSIS-SPECIFIC PROTEIN ASY3"/>
    <property type="match status" value="1"/>
</dbReference>
<dbReference type="EMBL" id="CP093344">
    <property type="protein sequence ID" value="WOG87198.1"/>
    <property type="molecule type" value="Genomic_DNA"/>
</dbReference>
<feature type="region of interest" description="Disordered" evidence="1">
    <location>
        <begin position="244"/>
        <end position="330"/>
    </location>
</feature>
<feature type="domain" description="Meiosis-specific protein ASY3-like coiled-coil" evidence="2">
    <location>
        <begin position="176"/>
        <end position="379"/>
    </location>
</feature>
<evidence type="ECO:0000256" key="1">
    <source>
        <dbReference type="SAM" id="MobiDB-lite"/>
    </source>
</evidence>
<feature type="compositionally biased region" description="Polar residues" evidence="1">
    <location>
        <begin position="146"/>
        <end position="168"/>
    </location>
</feature>
<gene>
    <name evidence="3" type="ORF">DCAR_0206421</name>
</gene>
<evidence type="ECO:0000259" key="2">
    <source>
        <dbReference type="Pfam" id="PF20435"/>
    </source>
</evidence>
<evidence type="ECO:0000313" key="4">
    <source>
        <dbReference type="Proteomes" id="UP000077755"/>
    </source>
</evidence>
<dbReference type="Pfam" id="PF20435">
    <property type="entry name" value="ASY3-like"/>
    <property type="match status" value="3"/>
</dbReference>
<dbReference type="PANTHER" id="PTHR36027">
    <property type="entry name" value="MEIOSIS-SPECIFIC PROTEIN ASY3"/>
    <property type="match status" value="1"/>
</dbReference>
<dbReference type="GO" id="GO:0051321">
    <property type="term" value="P:meiotic cell cycle"/>
    <property type="evidence" value="ECO:0007669"/>
    <property type="project" value="InterPro"/>
</dbReference>
<feature type="compositionally biased region" description="Polar residues" evidence="1">
    <location>
        <begin position="535"/>
        <end position="550"/>
    </location>
</feature>
<proteinExistence type="predicted"/>
<keyword evidence="4" id="KW-1185">Reference proteome</keyword>
<protein>
    <recommendedName>
        <fullName evidence="2">Meiosis-specific protein ASY3-like coiled-coil domain-containing protein</fullName>
    </recommendedName>
</protein>
<feature type="domain" description="Meiosis-specific protein ASY3-like coiled-coil" evidence="2">
    <location>
        <begin position="49"/>
        <end position="80"/>
    </location>
</feature>
<organism evidence="3 4">
    <name type="scientific">Daucus carota subsp. sativus</name>
    <name type="common">Carrot</name>
    <dbReference type="NCBI Taxonomy" id="79200"/>
    <lineage>
        <taxon>Eukaryota</taxon>
        <taxon>Viridiplantae</taxon>
        <taxon>Streptophyta</taxon>
        <taxon>Embryophyta</taxon>
        <taxon>Tracheophyta</taxon>
        <taxon>Spermatophyta</taxon>
        <taxon>Magnoliopsida</taxon>
        <taxon>eudicotyledons</taxon>
        <taxon>Gunneridae</taxon>
        <taxon>Pentapetalae</taxon>
        <taxon>asterids</taxon>
        <taxon>campanulids</taxon>
        <taxon>Apiales</taxon>
        <taxon>Apiaceae</taxon>
        <taxon>Apioideae</taxon>
        <taxon>Scandiceae</taxon>
        <taxon>Daucinae</taxon>
        <taxon>Daucus</taxon>
        <taxon>Daucus sect. Daucus</taxon>
    </lineage>
</organism>
<feature type="compositionally biased region" description="Basic and acidic residues" evidence="1">
    <location>
        <begin position="509"/>
        <end position="519"/>
    </location>
</feature>
<feature type="region of interest" description="Disordered" evidence="1">
    <location>
        <begin position="505"/>
        <end position="568"/>
    </location>
</feature>
<dbReference type="AlphaFoldDB" id="A0AAF0WF88"/>
<reference evidence="3" key="1">
    <citation type="journal article" date="2016" name="Nat. Genet.">
        <title>A high-quality carrot genome assembly provides new insights into carotenoid accumulation and asterid genome evolution.</title>
        <authorList>
            <person name="Iorizzo M."/>
            <person name="Ellison S."/>
            <person name="Senalik D."/>
            <person name="Zeng P."/>
            <person name="Satapoomin P."/>
            <person name="Huang J."/>
            <person name="Bowman M."/>
            <person name="Iovene M."/>
            <person name="Sanseverino W."/>
            <person name="Cavagnaro P."/>
            <person name="Yildiz M."/>
            <person name="Macko-Podgorni A."/>
            <person name="Moranska E."/>
            <person name="Grzebelus E."/>
            <person name="Grzebelus D."/>
            <person name="Ashrafi H."/>
            <person name="Zheng Z."/>
            <person name="Cheng S."/>
            <person name="Spooner D."/>
            <person name="Van Deynze A."/>
            <person name="Simon P."/>
        </authorList>
    </citation>
    <scope>NUCLEOTIDE SEQUENCE</scope>
    <source>
        <tissue evidence="3">Leaf</tissue>
    </source>
</reference>
<feature type="compositionally biased region" description="Acidic residues" evidence="1">
    <location>
        <begin position="552"/>
        <end position="561"/>
    </location>
</feature>
<reference evidence="3" key="2">
    <citation type="submission" date="2022-03" db="EMBL/GenBank/DDBJ databases">
        <title>Draft title - Genomic analysis of global carrot germplasm unveils the trajectory of domestication and the origin of high carotenoid orange carrot.</title>
        <authorList>
            <person name="Iorizzo M."/>
            <person name="Ellison S."/>
            <person name="Senalik D."/>
            <person name="Macko-Podgorni A."/>
            <person name="Grzebelus D."/>
            <person name="Bostan H."/>
            <person name="Rolling W."/>
            <person name="Curaba J."/>
            <person name="Simon P."/>
        </authorList>
    </citation>
    <scope>NUCLEOTIDE SEQUENCE</scope>
    <source>
        <tissue evidence="3">Leaf</tissue>
    </source>
</reference>
<dbReference type="InterPro" id="IPR046845">
    <property type="entry name" value="ASY3-like_CC"/>
</dbReference>
<feature type="compositionally biased region" description="Polar residues" evidence="1">
    <location>
        <begin position="244"/>
        <end position="260"/>
    </location>
</feature>
<feature type="compositionally biased region" description="Basic residues" evidence="1">
    <location>
        <begin position="295"/>
        <end position="314"/>
    </location>
</feature>
<feature type="compositionally biased region" description="Acidic residues" evidence="1">
    <location>
        <begin position="520"/>
        <end position="529"/>
    </location>
</feature>
<feature type="region of interest" description="Disordered" evidence="1">
    <location>
        <begin position="136"/>
        <end position="197"/>
    </location>
</feature>